<proteinExistence type="inferred from homology"/>
<dbReference type="AlphaFoldDB" id="A1KCA4"/>
<evidence type="ECO:0000256" key="4">
    <source>
        <dbReference type="ARBA" id="ARBA00022692"/>
    </source>
</evidence>
<feature type="domain" description="TonB-dependent receptor-like beta-barrel" evidence="12">
    <location>
        <begin position="285"/>
        <end position="722"/>
    </location>
</feature>
<dbReference type="HOGENOM" id="CLU_021461_0_0_4"/>
<keyword evidence="6 10" id="KW-0798">TonB box</keyword>
<dbReference type="GO" id="GO:0044718">
    <property type="term" value="P:siderophore transmembrane transport"/>
    <property type="evidence" value="ECO:0007669"/>
    <property type="project" value="TreeGrafter"/>
</dbReference>
<keyword evidence="7 10" id="KW-0472">Membrane</keyword>
<dbReference type="eggNOG" id="COG4774">
    <property type="taxonomic scope" value="Bacteria"/>
</dbReference>
<dbReference type="SUPFAM" id="SSF56935">
    <property type="entry name" value="Porins"/>
    <property type="match status" value="1"/>
</dbReference>
<feature type="chain" id="PRO_5002635750" evidence="11">
    <location>
        <begin position="45"/>
        <end position="758"/>
    </location>
</feature>
<evidence type="ECO:0000256" key="8">
    <source>
        <dbReference type="ARBA" id="ARBA00023170"/>
    </source>
</evidence>
<evidence type="ECO:0000256" key="5">
    <source>
        <dbReference type="ARBA" id="ARBA00022729"/>
    </source>
</evidence>
<name>A1KCA4_AZOSB</name>
<evidence type="ECO:0000256" key="10">
    <source>
        <dbReference type="RuleBase" id="RU003357"/>
    </source>
</evidence>
<dbReference type="RefSeq" id="WP_011767566.1">
    <property type="nucleotide sequence ID" value="NC_008702.1"/>
</dbReference>
<keyword evidence="9" id="KW-0998">Cell outer membrane</keyword>
<dbReference type="EMBL" id="AM406670">
    <property type="protein sequence ID" value="CAL96460.1"/>
    <property type="molecule type" value="Genomic_DNA"/>
</dbReference>
<evidence type="ECO:0000256" key="11">
    <source>
        <dbReference type="SAM" id="SignalP"/>
    </source>
</evidence>
<evidence type="ECO:0000256" key="6">
    <source>
        <dbReference type="ARBA" id="ARBA00023077"/>
    </source>
</evidence>
<dbReference type="Proteomes" id="UP000002588">
    <property type="component" value="Chromosome"/>
</dbReference>
<evidence type="ECO:0000259" key="12">
    <source>
        <dbReference type="Pfam" id="PF00593"/>
    </source>
</evidence>
<dbReference type="InterPro" id="IPR000531">
    <property type="entry name" value="Beta-barrel_TonB"/>
</dbReference>
<keyword evidence="4" id="KW-0812">Transmembrane</keyword>
<feature type="domain" description="TonB-dependent receptor plug" evidence="13">
    <location>
        <begin position="71"/>
        <end position="171"/>
    </location>
</feature>
<keyword evidence="2" id="KW-0813">Transport</keyword>
<dbReference type="PANTHER" id="PTHR30069:SF29">
    <property type="entry name" value="HEMOGLOBIN AND HEMOGLOBIN-HAPTOGLOBIN-BINDING PROTEIN 1-RELATED"/>
    <property type="match status" value="1"/>
</dbReference>
<dbReference type="GO" id="GO:0015344">
    <property type="term" value="F:siderophore uptake transmembrane transporter activity"/>
    <property type="evidence" value="ECO:0007669"/>
    <property type="project" value="TreeGrafter"/>
</dbReference>
<evidence type="ECO:0000259" key="13">
    <source>
        <dbReference type="Pfam" id="PF07715"/>
    </source>
</evidence>
<gene>
    <name evidence="14" type="ordered locus">azo3844</name>
</gene>
<sequence length="758" mass="81990">MNPAPTRAPRSFLCLSPYARELPPWPCRVALVVLGALSVVPAHAQQTLPAVEVSAQAETPPAVLFQLGTATPATEYVISPAGIERFGGKGGTNPYSMIAELPGVQMYSIDAYGLVNQQGGNKGLRVRGETASHGANGTVDGVPLNGPGPGPGYLFLLDAENIESVSLAQGPIPPDRFSLYDAVGQLDTRILWPRAQRGGVVSLGVGENRYRRLFARVDSGELASGTAFFVSGSTTAAEKWRGSGDSPERRETFAAGLSQQLGALDFKLLLAHNEMAADNYKSLSYAQSKDESLFDDIDYAAAKGGATAAARADWQGYNRQSFKTTAVLAELAYRLGDDTRIVAKPFYSEEEGTYWYANGNFVRKWLIDHSTYGITTELQAQAADTALRFGYGFVSMAPPGPPTLWKQYTPTAAGTLNFANWAMLADVTRRHDLHNVFAVADRDFGALHVKAGLRYVKDILPSIDYYNTTGVGDVSPGAARDQSSGIVAARSVKSAAIEEWAPYLGLRYTVSPALELKASIGRNLGTPAFDAFQSAPVAGLSKQEIWDNNELEIADTVDLGATVRFGSAYLAPVLYYTRYDNKGVNIYDPALNAAYNQNVGKARQYGLLLAGGWEVQRGFNLFGSASWMRSEFTEDLRTAAATIRGTDGKQLPDVPRLAASLGAAWTWGRFTLSPVVHYMGKRYANVEHTQTMNAYTVTNVDLSWRDTTPWGAVKATLAVINLFDARYIAYNNANETSDGSSFYPGAPRTLMGKLSFEF</sequence>
<evidence type="ECO:0000313" key="14">
    <source>
        <dbReference type="EMBL" id="CAL96460.1"/>
    </source>
</evidence>
<dbReference type="InterPro" id="IPR039426">
    <property type="entry name" value="TonB-dep_rcpt-like"/>
</dbReference>
<comment type="similarity">
    <text evidence="10">Belongs to the TonB-dependent receptor family.</text>
</comment>
<dbReference type="Pfam" id="PF07715">
    <property type="entry name" value="Plug"/>
    <property type="match status" value="1"/>
</dbReference>
<comment type="subcellular location">
    <subcellularLocation>
        <location evidence="1">Cell outer membrane</location>
        <topology evidence="1">Multi-pass membrane protein</topology>
    </subcellularLocation>
</comment>
<reference evidence="14 15" key="1">
    <citation type="journal article" date="2006" name="Nat. Biotechnol.">
        <title>Complete genome of the mutualistic, N2-fixing grass endophyte Azoarcus sp. strain BH72.</title>
        <authorList>
            <person name="Krause A."/>
            <person name="Ramakumar A."/>
            <person name="Bartels D."/>
            <person name="Battistoni F."/>
            <person name="Bekel T."/>
            <person name="Boch J."/>
            <person name="Boehm M."/>
            <person name="Friedrich F."/>
            <person name="Hurek T."/>
            <person name="Krause L."/>
            <person name="Linke B."/>
            <person name="McHardy A.C."/>
            <person name="Sarkar A."/>
            <person name="Schneiker S."/>
            <person name="Syed A.A."/>
            <person name="Thauer R."/>
            <person name="Vorhoelter F.-J."/>
            <person name="Weidner S."/>
            <person name="Puehler A."/>
            <person name="Reinhold-Hurek B."/>
            <person name="Kaiser O."/>
            <person name="Goesmann A."/>
        </authorList>
    </citation>
    <scope>NUCLEOTIDE SEQUENCE [LARGE SCALE GENOMIC DNA]</scope>
    <source>
        <strain evidence="14 15">BH72</strain>
    </source>
</reference>
<evidence type="ECO:0000256" key="7">
    <source>
        <dbReference type="ARBA" id="ARBA00023136"/>
    </source>
</evidence>
<dbReference type="Gene3D" id="2.40.170.20">
    <property type="entry name" value="TonB-dependent receptor, beta-barrel domain"/>
    <property type="match status" value="1"/>
</dbReference>
<evidence type="ECO:0000256" key="9">
    <source>
        <dbReference type="ARBA" id="ARBA00023237"/>
    </source>
</evidence>
<keyword evidence="5 11" id="KW-0732">Signal</keyword>
<dbReference type="Pfam" id="PF00593">
    <property type="entry name" value="TonB_dep_Rec_b-barrel"/>
    <property type="match status" value="1"/>
</dbReference>
<organism evidence="14 15">
    <name type="scientific">Azoarcus sp. (strain BH72)</name>
    <dbReference type="NCBI Taxonomy" id="418699"/>
    <lineage>
        <taxon>Bacteria</taxon>
        <taxon>Pseudomonadati</taxon>
        <taxon>Pseudomonadota</taxon>
        <taxon>Betaproteobacteria</taxon>
        <taxon>Rhodocyclales</taxon>
        <taxon>Zoogloeaceae</taxon>
        <taxon>Azoarcus</taxon>
    </lineage>
</organism>
<dbReference type="PANTHER" id="PTHR30069">
    <property type="entry name" value="TONB-DEPENDENT OUTER MEMBRANE RECEPTOR"/>
    <property type="match status" value="1"/>
</dbReference>
<keyword evidence="15" id="KW-1185">Reference proteome</keyword>
<evidence type="ECO:0000313" key="15">
    <source>
        <dbReference type="Proteomes" id="UP000002588"/>
    </source>
</evidence>
<dbReference type="InterPro" id="IPR036942">
    <property type="entry name" value="Beta-barrel_TonB_sf"/>
</dbReference>
<feature type="signal peptide" evidence="11">
    <location>
        <begin position="1"/>
        <end position="44"/>
    </location>
</feature>
<dbReference type="STRING" id="62928.azo3844"/>
<accession>A1KCA4</accession>
<keyword evidence="3" id="KW-1134">Transmembrane beta strand</keyword>
<evidence type="ECO:0000256" key="3">
    <source>
        <dbReference type="ARBA" id="ARBA00022452"/>
    </source>
</evidence>
<dbReference type="GO" id="GO:0009279">
    <property type="term" value="C:cell outer membrane"/>
    <property type="evidence" value="ECO:0007669"/>
    <property type="project" value="UniProtKB-SubCell"/>
</dbReference>
<protein>
    <submittedName>
        <fullName evidence="14">TonB-dependent receptor</fullName>
    </submittedName>
</protein>
<evidence type="ECO:0000256" key="2">
    <source>
        <dbReference type="ARBA" id="ARBA00022448"/>
    </source>
</evidence>
<dbReference type="InterPro" id="IPR012910">
    <property type="entry name" value="Plug_dom"/>
</dbReference>
<evidence type="ECO:0000256" key="1">
    <source>
        <dbReference type="ARBA" id="ARBA00004571"/>
    </source>
</evidence>
<dbReference type="KEGG" id="azo:azo3844"/>
<keyword evidence="8 14" id="KW-0675">Receptor</keyword>